<evidence type="ECO:0000313" key="2">
    <source>
        <dbReference type="Proteomes" id="UP000075321"/>
    </source>
</evidence>
<dbReference type="EMBL" id="LTAZ01000013">
    <property type="protein sequence ID" value="KYH24671.1"/>
    <property type="molecule type" value="Genomic_DNA"/>
</dbReference>
<accession>A0A151AAF7</accession>
<dbReference type="AlphaFoldDB" id="A0A151AAF7"/>
<organism evidence="1 2">
    <name type="scientific">Halalkalicoccus paucihalophilus</name>
    <dbReference type="NCBI Taxonomy" id="1008153"/>
    <lineage>
        <taxon>Archaea</taxon>
        <taxon>Methanobacteriati</taxon>
        <taxon>Methanobacteriota</taxon>
        <taxon>Stenosarchaea group</taxon>
        <taxon>Halobacteria</taxon>
        <taxon>Halobacteriales</taxon>
        <taxon>Halococcaceae</taxon>
        <taxon>Halalkalicoccus</taxon>
    </lineage>
</organism>
<keyword evidence="2" id="KW-1185">Reference proteome</keyword>
<comment type="caution">
    <text evidence="1">The sequence shown here is derived from an EMBL/GenBank/DDBJ whole genome shotgun (WGS) entry which is preliminary data.</text>
</comment>
<gene>
    <name evidence="1" type="ORF">HAPAU_36540</name>
</gene>
<sequence>MCSSWVTYSSSQTLPYVERWSSVLPVFTFFYRLATAFITGLIDGAFGSAFDDIADTAFEEVDHCIGRRYIVGCLMKVTFDGCRQEGTTRIAVISRCVLAFGDVETIVIFRKQSLFNP</sequence>
<protein>
    <submittedName>
        <fullName evidence="1">Uncharacterized protein</fullName>
    </submittedName>
</protein>
<dbReference type="PATRIC" id="fig|1008153.3.peg.3872"/>
<evidence type="ECO:0000313" key="1">
    <source>
        <dbReference type="EMBL" id="KYH24671.1"/>
    </source>
</evidence>
<proteinExistence type="predicted"/>
<dbReference type="Proteomes" id="UP000075321">
    <property type="component" value="Unassembled WGS sequence"/>
</dbReference>
<name>A0A151AAF7_9EURY</name>
<reference evidence="1 2" key="1">
    <citation type="submission" date="2016-02" db="EMBL/GenBank/DDBJ databases">
        <title>Genome sequence of Halalkalicoccus paucihalophilus DSM 24557.</title>
        <authorList>
            <person name="Poehlein A."/>
            <person name="Daniel R."/>
        </authorList>
    </citation>
    <scope>NUCLEOTIDE SEQUENCE [LARGE SCALE GENOMIC DNA]</scope>
    <source>
        <strain evidence="1 2">DSM 24557</strain>
    </source>
</reference>